<evidence type="ECO:0000313" key="2">
    <source>
        <dbReference type="EMBL" id="MEK0082545.1"/>
    </source>
</evidence>
<dbReference type="GO" id="GO:0016787">
    <property type="term" value="F:hydrolase activity"/>
    <property type="evidence" value="ECO:0007669"/>
    <property type="project" value="UniProtKB-KW"/>
</dbReference>
<organism evidence="2 3">
    <name type="scientific">Benzoatithermus flavus</name>
    <dbReference type="NCBI Taxonomy" id="3108223"/>
    <lineage>
        <taxon>Bacteria</taxon>
        <taxon>Pseudomonadati</taxon>
        <taxon>Pseudomonadota</taxon>
        <taxon>Alphaproteobacteria</taxon>
        <taxon>Geminicoccales</taxon>
        <taxon>Geminicoccaceae</taxon>
        <taxon>Benzoatithermus</taxon>
    </lineage>
</organism>
<evidence type="ECO:0000256" key="1">
    <source>
        <dbReference type="ARBA" id="ARBA00022801"/>
    </source>
</evidence>
<keyword evidence="3" id="KW-1185">Reference proteome</keyword>
<keyword evidence="1 2" id="KW-0378">Hydrolase</keyword>
<dbReference type="InterPro" id="IPR016582">
    <property type="entry name" value="OHBut_olig_hydro_put"/>
</dbReference>
<reference evidence="2 3" key="1">
    <citation type="submission" date="2024-01" db="EMBL/GenBank/DDBJ databases">
        <title>Multi-omics insights into the function and evolution of sodium benzoate biodegradation pathways in Benzoatithermus flavus gen. nov., sp. nov. from hot spring.</title>
        <authorList>
            <person name="Hu C.-J."/>
            <person name="Li W.-J."/>
        </authorList>
    </citation>
    <scope>NUCLEOTIDE SEQUENCE [LARGE SCALE GENOMIC DNA]</scope>
    <source>
        <strain evidence="2 3">SYSU G07066</strain>
    </source>
</reference>
<dbReference type="Pfam" id="PF10605">
    <property type="entry name" value="3HBOH"/>
    <property type="match status" value="1"/>
</dbReference>
<name>A0ABU8XQ51_9PROT</name>
<dbReference type="RefSeq" id="WP_418158399.1">
    <property type="nucleotide sequence ID" value="NZ_JBBLZC010000004.1"/>
</dbReference>
<accession>A0ABU8XQ51</accession>
<sequence>MGRMWAHPAKGVLLPKSQVVRAIPHGIQNGAVPPFTAANLPPIRTEPRRAERITCDGRELRIPD</sequence>
<protein>
    <submittedName>
        <fullName evidence="2">3-hydroxybutyrate oligomer hydrolase family protein</fullName>
    </submittedName>
</protein>
<gene>
    <name evidence="2" type="ORF">U1T56_05245</name>
</gene>
<comment type="caution">
    <text evidence="2">The sequence shown here is derived from an EMBL/GenBank/DDBJ whole genome shotgun (WGS) entry which is preliminary data.</text>
</comment>
<evidence type="ECO:0000313" key="3">
    <source>
        <dbReference type="Proteomes" id="UP001375743"/>
    </source>
</evidence>
<dbReference type="EMBL" id="JBBLZC010000004">
    <property type="protein sequence ID" value="MEK0082545.1"/>
    <property type="molecule type" value="Genomic_DNA"/>
</dbReference>
<dbReference type="Proteomes" id="UP001375743">
    <property type="component" value="Unassembled WGS sequence"/>
</dbReference>
<proteinExistence type="predicted"/>